<dbReference type="PANTHER" id="PTHR30160">
    <property type="entry name" value="TETRAACYLDISACCHARIDE 4'-KINASE-RELATED"/>
    <property type="match status" value="1"/>
</dbReference>
<evidence type="ECO:0000313" key="3">
    <source>
        <dbReference type="EMBL" id="MDJ1484065.1"/>
    </source>
</evidence>
<dbReference type="RefSeq" id="WP_313984844.1">
    <property type="nucleotide sequence ID" value="NZ_JASJOS010000013.1"/>
</dbReference>
<dbReference type="InterPro" id="IPR051199">
    <property type="entry name" value="LPS_LOS_Heptosyltrfase"/>
</dbReference>
<protein>
    <submittedName>
        <fullName evidence="3">Glycosyltransferase family 9 protein</fullName>
        <ecNumber evidence="3">2.4.-.-</ecNumber>
    </submittedName>
</protein>
<sequence length="332" mass="37251">MKVPQQEVQKIIIFRALQLGDLLCSIPAIRALRQAYPQASVTLAGLPWAKAFVERFSGYFDAFIPFPGYPGLPEQAVQPAAFTSFLAEVQAEKFDLALQMQGNGTLINPMIELFGARYTAGFCVSHDYCPNKELFLEYPNYGHEIERHIRLMNHLGIEEQGLQLEFPLSGKDYEEFAELNLPVDPMHYVCIHPGSRGSWRQWPPKYFAELADYCKKQGFEVVITGTKDELPIVEEVMNHMQTQAINVAGKTSLGSIGVLIKNAFALISNCTGVSHIASAFQTKSVVISMDGEPERWGPLDKNIHHTIDWTKTFDFGIARVATISLFEEVTFE</sequence>
<reference evidence="3" key="1">
    <citation type="submission" date="2023-05" db="EMBL/GenBank/DDBJ databases">
        <authorList>
            <person name="Zhang X."/>
        </authorList>
    </citation>
    <scope>NUCLEOTIDE SEQUENCE</scope>
    <source>
        <strain evidence="3">YF14B1</strain>
    </source>
</reference>
<dbReference type="GO" id="GO:0009244">
    <property type="term" value="P:lipopolysaccharide core region biosynthetic process"/>
    <property type="evidence" value="ECO:0007669"/>
    <property type="project" value="TreeGrafter"/>
</dbReference>
<dbReference type="PANTHER" id="PTHR30160:SF1">
    <property type="entry name" value="LIPOPOLYSACCHARIDE 1,2-N-ACETYLGLUCOSAMINETRANSFERASE-RELATED"/>
    <property type="match status" value="1"/>
</dbReference>
<dbReference type="AlphaFoldDB" id="A0AAE3QRM8"/>
<dbReference type="GO" id="GO:0008713">
    <property type="term" value="F:ADP-heptose-lipopolysaccharide heptosyltransferase activity"/>
    <property type="evidence" value="ECO:0007669"/>
    <property type="project" value="TreeGrafter"/>
</dbReference>
<dbReference type="SUPFAM" id="SSF53756">
    <property type="entry name" value="UDP-Glycosyltransferase/glycogen phosphorylase"/>
    <property type="match status" value="1"/>
</dbReference>
<evidence type="ECO:0000256" key="2">
    <source>
        <dbReference type="ARBA" id="ARBA00022679"/>
    </source>
</evidence>
<evidence type="ECO:0000313" key="4">
    <source>
        <dbReference type="Proteomes" id="UP001241110"/>
    </source>
</evidence>
<accession>A0AAE3QRM8</accession>
<keyword evidence="1 3" id="KW-0328">Glycosyltransferase</keyword>
<name>A0AAE3QRM8_9BACT</name>
<gene>
    <name evidence="3" type="ORF">QNI16_26445</name>
</gene>
<dbReference type="Gene3D" id="3.40.50.2000">
    <property type="entry name" value="Glycogen Phosphorylase B"/>
    <property type="match status" value="2"/>
</dbReference>
<dbReference type="EMBL" id="JASJOS010000013">
    <property type="protein sequence ID" value="MDJ1484065.1"/>
    <property type="molecule type" value="Genomic_DNA"/>
</dbReference>
<evidence type="ECO:0000256" key="1">
    <source>
        <dbReference type="ARBA" id="ARBA00022676"/>
    </source>
</evidence>
<dbReference type="InterPro" id="IPR002201">
    <property type="entry name" value="Glyco_trans_9"/>
</dbReference>
<dbReference type="Proteomes" id="UP001241110">
    <property type="component" value="Unassembled WGS sequence"/>
</dbReference>
<organism evidence="3 4">
    <name type="scientific">Xanthocytophaga flava</name>
    <dbReference type="NCBI Taxonomy" id="3048013"/>
    <lineage>
        <taxon>Bacteria</taxon>
        <taxon>Pseudomonadati</taxon>
        <taxon>Bacteroidota</taxon>
        <taxon>Cytophagia</taxon>
        <taxon>Cytophagales</taxon>
        <taxon>Rhodocytophagaceae</taxon>
        <taxon>Xanthocytophaga</taxon>
    </lineage>
</organism>
<dbReference type="GO" id="GO:0005829">
    <property type="term" value="C:cytosol"/>
    <property type="evidence" value="ECO:0007669"/>
    <property type="project" value="TreeGrafter"/>
</dbReference>
<dbReference type="EC" id="2.4.-.-" evidence="3"/>
<comment type="caution">
    <text evidence="3">The sequence shown here is derived from an EMBL/GenBank/DDBJ whole genome shotgun (WGS) entry which is preliminary data.</text>
</comment>
<proteinExistence type="predicted"/>
<dbReference type="Pfam" id="PF01075">
    <property type="entry name" value="Glyco_transf_9"/>
    <property type="match status" value="1"/>
</dbReference>
<keyword evidence="2 3" id="KW-0808">Transferase</keyword>
<dbReference type="CDD" id="cd03789">
    <property type="entry name" value="GT9_LPS_heptosyltransferase"/>
    <property type="match status" value="1"/>
</dbReference>